<dbReference type="RefSeq" id="WP_004619573.1">
    <property type="nucleotide sequence ID" value="NZ_ACXX02000007.1"/>
</dbReference>
<reference evidence="1" key="1">
    <citation type="submission" date="2009-07" db="EMBL/GenBank/DDBJ databases">
        <authorList>
            <consortium name="US DOE Joint Genome Institute (JGI-PGF)"/>
            <person name="Lucas S."/>
            <person name="Copeland A."/>
            <person name="Lapidus A."/>
            <person name="Glavina del Rio T."/>
            <person name="Tice H."/>
            <person name="Bruce D."/>
            <person name="Goodwin L."/>
            <person name="Pitluck S."/>
            <person name="Larimer F."/>
            <person name="Land M.L."/>
            <person name="Mouttaki H."/>
            <person name="He Z."/>
            <person name="Zhou J."/>
            <person name="Hemme C.L."/>
        </authorList>
    </citation>
    <scope>NUCLEOTIDE SEQUENCE</scope>
    <source>
        <strain evidence="1">DSM 2782</strain>
    </source>
</reference>
<dbReference type="STRING" id="588581.Cpap_1812"/>
<reference evidence="1" key="2">
    <citation type="submission" date="2011-01" db="EMBL/GenBank/DDBJ databases">
        <title>The Non-contiguous Finished genome of Clostridium papyrosolvens.</title>
        <authorList>
            <person name="Lucas S."/>
            <person name="Copeland A."/>
            <person name="Lapidus A."/>
            <person name="Cheng J.-F."/>
            <person name="Goodwin L."/>
            <person name="Pitluck S."/>
            <person name="Misra M."/>
            <person name="Chertkov O."/>
            <person name="Detter J.C."/>
            <person name="Han C."/>
            <person name="Tapia R."/>
            <person name="Land M."/>
            <person name="Hauser L."/>
            <person name="Kyrpides N."/>
            <person name="Ivanova N."/>
            <person name="Pagani I."/>
            <person name="Mouttaki H."/>
            <person name="He Z."/>
            <person name="Zhou J."/>
            <person name="Hemme C.L."/>
            <person name="Woyke T."/>
        </authorList>
    </citation>
    <scope>NUCLEOTIDE SEQUENCE [LARGE SCALE GENOMIC DNA]</scope>
    <source>
        <strain evidence="1">DSM 2782</strain>
    </source>
</reference>
<name>F1TDI0_9FIRM</name>
<dbReference type="OrthoDB" id="184994at2"/>
<organism evidence="1 2">
    <name type="scientific">Ruminiclostridium papyrosolvens DSM 2782</name>
    <dbReference type="NCBI Taxonomy" id="588581"/>
    <lineage>
        <taxon>Bacteria</taxon>
        <taxon>Bacillati</taxon>
        <taxon>Bacillota</taxon>
        <taxon>Clostridia</taxon>
        <taxon>Eubacteriales</taxon>
        <taxon>Oscillospiraceae</taxon>
        <taxon>Ruminiclostridium</taxon>
    </lineage>
</organism>
<gene>
    <name evidence="1" type="ORF">Cpap_1812</name>
</gene>
<sequence length="353" mass="39571">MKSSQCNQDQAILLGVPRVQYCPEGLTPFPSCLYACANYMGINVTYDYTMAASGAAFRLTWDETSWNMGNVDAICTYDEPERVFRQGVEALGCKYKLLGRKKDTQKSEFITFIKEQIDKGNPVIALGIIGPPEACIIAGYRDGGETLLGWNFFQDNPEFNSGITFDESGYFITERWWENPDTLAVMSLEPANGKIFDAKTIINNALEVMVGRKMGNYAKGLLAYEAWAKAVSNDSDFSEGLILPLLAERMFTHGDAIDCISDGRYNAAVFIKKAAVQYPEHQSLLEQTAKHFMTVSELQKELFEVTGGWERGESQMRQFAKTDVRKKTVQLIRIAEENDKKAFDILKQLAAVL</sequence>
<accession>F1TDI0</accession>
<dbReference type="EMBL" id="ACXX02000007">
    <property type="protein sequence ID" value="EGD47618.1"/>
    <property type="molecule type" value="Genomic_DNA"/>
</dbReference>
<evidence type="ECO:0000313" key="2">
    <source>
        <dbReference type="Proteomes" id="UP000003860"/>
    </source>
</evidence>
<keyword evidence="2" id="KW-1185">Reference proteome</keyword>
<dbReference type="AlphaFoldDB" id="F1TDI0"/>
<comment type="caution">
    <text evidence="1">The sequence shown here is derived from an EMBL/GenBank/DDBJ whole genome shotgun (WGS) entry which is preliminary data.</text>
</comment>
<protein>
    <submittedName>
        <fullName evidence="1">Uncharacterized protein</fullName>
    </submittedName>
</protein>
<dbReference type="eggNOG" id="ENOG5033S9S">
    <property type="taxonomic scope" value="Bacteria"/>
</dbReference>
<dbReference type="Proteomes" id="UP000003860">
    <property type="component" value="Unassembled WGS sequence"/>
</dbReference>
<proteinExistence type="predicted"/>
<evidence type="ECO:0000313" key="1">
    <source>
        <dbReference type="EMBL" id="EGD47618.1"/>
    </source>
</evidence>